<dbReference type="EMBL" id="JAJGNP010000002">
    <property type="protein sequence ID" value="MCC4231685.1"/>
    <property type="molecule type" value="Genomic_DNA"/>
</dbReference>
<dbReference type="Proteomes" id="UP001198830">
    <property type="component" value="Unassembled WGS sequence"/>
</dbReference>
<keyword evidence="3" id="KW-1185">Reference proteome</keyword>
<organism evidence="2 3">
    <name type="scientific">Sphingobium soli</name>
    <dbReference type="NCBI Taxonomy" id="1591116"/>
    <lineage>
        <taxon>Bacteria</taxon>
        <taxon>Pseudomonadati</taxon>
        <taxon>Pseudomonadota</taxon>
        <taxon>Alphaproteobacteria</taxon>
        <taxon>Sphingomonadales</taxon>
        <taxon>Sphingomonadaceae</taxon>
        <taxon>Sphingobium</taxon>
    </lineage>
</organism>
<feature type="chain" id="PRO_5045522601" description="C-type lysozyme inhibitor domain-containing protein" evidence="1">
    <location>
        <begin position="19"/>
        <end position="127"/>
    </location>
</feature>
<name>A0ABS8GZI8_9SPHN</name>
<dbReference type="PROSITE" id="PS51257">
    <property type="entry name" value="PROKAR_LIPOPROTEIN"/>
    <property type="match status" value="1"/>
</dbReference>
<evidence type="ECO:0008006" key="4">
    <source>
        <dbReference type="Google" id="ProtNLM"/>
    </source>
</evidence>
<sequence length="127" mass="13357">MKLSLPMIALAGVALLSACNKNDEPEVVGGPADPMADQLANAAPVELPPSVKATKQYRCKDNSLYFVDFMTDDKTANFRTKKGGEPTQLKAAEAGQAFTAEGGYEVSGQGDEVQIAVPGKKAQSCHV</sequence>
<comment type="caution">
    <text evidence="2">The sequence shown here is derived from an EMBL/GenBank/DDBJ whole genome shotgun (WGS) entry which is preliminary data.</text>
</comment>
<gene>
    <name evidence="2" type="ORF">LL253_03155</name>
</gene>
<proteinExistence type="predicted"/>
<feature type="signal peptide" evidence="1">
    <location>
        <begin position="1"/>
        <end position="18"/>
    </location>
</feature>
<protein>
    <recommendedName>
        <fullName evidence="4">C-type lysozyme inhibitor domain-containing protein</fullName>
    </recommendedName>
</protein>
<keyword evidence="1" id="KW-0732">Signal</keyword>
<evidence type="ECO:0000256" key="1">
    <source>
        <dbReference type="SAM" id="SignalP"/>
    </source>
</evidence>
<reference evidence="2 3" key="1">
    <citation type="submission" date="2021-10" db="EMBL/GenBank/DDBJ databases">
        <title>The diversity and Nitrogen Metabolism of Culturable Nitrate-Utilizing Bacteria Within the Oxygen Minimum Zone of the Changjiang (Yangtze River)Estuary.</title>
        <authorList>
            <person name="Zhang D."/>
            <person name="Zheng J."/>
            <person name="Liu S."/>
            <person name="He W."/>
        </authorList>
    </citation>
    <scope>NUCLEOTIDE SEQUENCE [LARGE SCALE GENOMIC DNA]</scope>
    <source>
        <strain evidence="2 3">FXH275-2</strain>
    </source>
</reference>
<accession>A0ABS8GZI8</accession>
<evidence type="ECO:0000313" key="2">
    <source>
        <dbReference type="EMBL" id="MCC4231685.1"/>
    </source>
</evidence>
<dbReference type="RefSeq" id="WP_228226170.1">
    <property type="nucleotide sequence ID" value="NZ_JAJGNP010000002.1"/>
</dbReference>
<evidence type="ECO:0000313" key="3">
    <source>
        <dbReference type="Proteomes" id="UP001198830"/>
    </source>
</evidence>